<protein>
    <submittedName>
        <fullName evidence="2">Uncharacterized protein</fullName>
    </submittedName>
</protein>
<evidence type="ECO:0000256" key="1">
    <source>
        <dbReference type="SAM" id="MobiDB-lite"/>
    </source>
</evidence>
<dbReference type="AlphaFoldDB" id="A0A916ZA14"/>
<organism evidence="2 3">
    <name type="scientific">Croceicoccus mobilis</name>
    <dbReference type="NCBI Taxonomy" id="1703339"/>
    <lineage>
        <taxon>Bacteria</taxon>
        <taxon>Pseudomonadati</taxon>
        <taxon>Pseudomonadota</taxon>
        <taxon>Alphaproteobacteria</taxon>
        <taxon>Sphingomonadales</taxon>
        <taxon>Erythrobacteraceae</taxon>
        <taxon>Croceicoccus</taxon>
    </lineage>
</organism>
<keyword evidence="3" id="KW-1185">Reference proteome</keyword>
<dbReference type="RefSeq" id="WP_156521867.1">
    <property type="nucleotide sequence ID" value="NZ_BMIP01000014.1"/>
</dbReference>
<feature type="compositionally biased region" description="Acidic residues" evidence="1">
    <location>
        <begin position="114"/>
        <end position="132"/>
    </location>
</feature>
<comment type="caution">
    <text evidence="2">The sequence shown here is derived from an EMBL/GenBank/DDBJ whole genome shotgun (WGS) entry which is preliminary data.</text>
</comment>
<evidence type="ECO:0000313" key="2">
    <source>
        <dbReference type="EMBL" id="GGD83550.1"/>
    </source>
</evidence>
<gene>
    <name evidence="2" type="ORF">GCM10010990_37080</name>
</gene>
<dbReference type="Proteomes" id="UP000612349">
    <property type="component" value="Unassembled WGS sequence"/>
</dbReference>
<reference evidence="2" key="1">
    <citation type="journal article" date="2014" name="Int. J. Syst. Evol. Microbiol.">
        <title>Complete genome sequence of Corynebacterium casei LMG S-19264T (=DSM 44701T), isolated from a smear-ripened cheese.</title>
        <authorList>
            <consortium name="US DOE Joint Genome Institute (JGI-PGF)"/>
            <person name="Walter F."/>
            <person name="Albersmeier A."/>
            <person name="Kalinowski J."/>
            <person name="Ruckert C."/>
        </authorList>
    </citation>
    <scope>NUCLEOTIDE SEQUENCE</scope>
    <source>
        <strain evidence="2">CGMCC 1.15360</strain>
    </source>
</reference>
<reference evidence="2" key="2">
    <citation type="submission" date="2020-09" db="EMBL/GenBank/DDBJ databases">
        <authorList>
            <person name="Sun Q."/>
            <person name="Zhou Y."/>
        </authorList>
    </citation>
    <scope>NUCLEOTIDE SEQUENCE</scope>
    <source>
        <strain evidence="2">CGMCC 1.15360</strain>
    </source>
</reference>
<name>A0A916ZA14_9SPHN</name>
<proteinExistence type="predicted"/>
<feature type="region of interest" description="Disordered" evidence="1">
    <location>
        <begin position="106"/>
        <end position="132"/>
    </location>
</feature>
<dbReference type="OrthoDB" id="7433370at2"/>
<accession>A0A916ZA14</accession>
<sequence length="132" mass="14275">MTALHITNLKKALHVAPLVAALALAGCEDPKPGLENPEREAVLDRCDVKLKRLASTDEQLTKLCDCTTARLAQQGFSLGALENENRDRAMEQVRWCMTQVGAVPLGTPAKVSEPEVDAPDDKAEEEAVEPAE</sequence>
<evidence type="ECO:0000313" key="3">
    <source>
        <dbReference type="Proteomes" id="UP000612349"/>
    </source>
</evidence>
<dbReference type="EMBL" id="BMIP01000014">
    <property type="protein sequence ID" value="GGD83550.1"/>
    <property type="molecule type" value="Genomic_DNA"/>
</dbReference>